<organism evidence="2 3">
    <name type="scientific">Gouania willdenowi</name>
    <name type="common">Blunt-snouted clingfish</name>
    <name type="synonym">Lepadogaster willdenowi</name>
    <dbReference type="NCBI Taxonomy" id="441366"/>
    <lineage>
        <taxon>Eukaryota</taxon>
        <taxon>Metazoa</taxon>
        <taxon>Chordata</taxon>
        <taxon>Craniata</taxon>
        <taxon>Vertebrata</taxon>
        <taxon>Euteleostomi</taxon>
        <taxon>Actinopterygii</taxon>
        <taxon>Neopterygii</taxon>
        <taxon>Teleostei</taxon>
        <taxon>Neoteleostei</taxon>
        <taxon>Acanthomorphata</taxon>
        <taxon>Ovalentaria</taxon>
        <taxon>Blenniimorphae</taxon>
        <taxon>Blenniiformes</taxon>
        <taxon>Gobiesocoidei</taxon>
        <taxon>Gobiesocidae</taxon>
        <taxon>Gobiesocinae</taxon>
        <taxon>Gouania</taxon>
    </lineage>
</organism>
<evidence type="ECO:0000313" key="2">
    <source>
        <dbReference type="Ensembl" id="ENSGWIP00000020048.1"/>
    </source>
</evidence>
<feature type="region of interest" description="Disordered" evidence="1">
    <location>
        <begin position="78"/>
        <end position="126"/>
    </location>
</feature>
<feature type="compositionally biased region" description="Pro residues" evidence="1">
    <location>
        <begin position="83"/>
        <end position="92"/>
    </location>
</feature>
<dbReference type="Ensembl" id="ENSGWIT00000022045.1">
    <property type="protein sequence ID" value="ENSGWIP00000020048.1"/>
    <property type="gene ID" value="ENSGWIG00000010902.1"/>
</dbReference>
<proteinExistence type="predicted"/>
<dbReference type="Proteomes" id="UP000694680">
    <property type="component" value="Chromosome 14"/>
</dbReference>
<reference evidence="2" key="2">
    <citation type="submission" date="2025-08" db="UniProtKB">
        <authorList>
            <consortium name="Ensembl"/>
        </authorList>
    </citation>
    <scope>IDENTIFICATION</scope>
</reference>
<name>A0A8C5G7L1_GOUWI</name>
<sequence>LLASRYRKGGESLGTFAADVKLHAQYGYPTFDARAREELALYAFLQGLSPEPLRQHVRLAMPQTLRAALVEAERAEVVLSTRPTPPKAPTSRPPIRQRRPAQRSGPRTKSYIQRDNRGFGRVMASQ</sequence>
<reference evidence="2" key="1">
    <citation type="submission" date="2020-06" db="EMBL/GenBank/DDBJ databases">
        <authorList>
            <consortium name="Wellcome Sanger Institute Data Sharing"/>
        </authorList>
    </citation>
    <scope>NUCLEOTIDE SEQUENCE [LARGE SCALE GENOMIC DNA]</scope>
</reference>
<dbReference type="AlphaFoldDB" id="A0A8C5G7L1"/>
<evidence type="ECO:0000256" key="1">
    <source>
        <dbReference type="SAM" id="MobiDB-lite"/>
    </source>
</evidence>
<reference evidence="2" key="3">
    <citation type="submission" date="2025-09" db="UniProtKB">
        <authorList>
            <consortium name="Ensembl"/>
        </authorList>
    </citation>
    <scope>IDENTIFICATION</scope>
</reference>
<keyword evidence="3" id="KW-1185">Reference proteome</keyword>
<accession>A0A8C5G7L1</accession>
<protein>
    <submittedName>
        <fullName evidence="2">Uncharacterized protein</fullName>
    </submittedName>
</protein>
<evidence type="ECO:0000313" key="3">
    <source>
        <dbReference type="Proteomes" id="UP000694680"/>
    </source>
</evidence>